<name>A0A252ANQ2_9PROT</name>
<proteinExistence type="predicted"/>
<evidence type="ECO:0000313" key="2">
    <source>
        <dbReference type="Proteomes" id="UP000194641"/>
    </source>
</evidence>
<dbReference type="EMBL" id="JOPA01000036">
    <property type="protein sequence ID" value="OUI91426.1"/>
    <property type="molecule type" value="Genomic_DNA"/>
</dbReference>
<accession>A0A252ANQ2</accession>
<organism evidence="1 2">
    <name type="scientific">Acetobacter indonesiensis</name>
    <dbReference type="NCBI Taxonomy" id="104101"/>
    <lineage>
        <taxon>Bacteria</taxon>
        <taxon>Pseudomonadati</taxon>
        <taxon>Pseudomonadota</taxon>
        <taxon>Alphaproteobacteria</taxon>
        <taxon>Acetobacterales</taxon>
        <taxon>Acetobacteraceae</taxon>
        <taxon>Acetobacter</taxon>
    </lineage>
</organism>
<dbReference type="AlphaFoldDB" id="A0A252ANQ2"/>
<dbReference type="RefSeq" id="WP_086659902.1">
    <property type="nucleotide sequence ID" value="NZ_JBJJWX010000021.1"/>
</dbReference>
<protein>
    <submittedName>
        <fullName evidence="1">Uncharacterized protein</fullName>
    </submittedName>
</protein>
<sequence length="104" mass="11824">MSDRKNFVTTWFYSRVEVNKEIKTGLLGGVREQHTANFRQVDIDDLSNKLEEAYNDYDRKGYDVVNVVPIQMGTSESCNQRNGTYVGEAAFSITRGVIVVAKLR</sequence>
<evidence type="ECO:0000313" key="1">
    <source>
        <dbReference type="EMBL" id="OUI91426.1"/>
    </source>
</evidence>
<reference evidence="2" key="1">
    <citation type="submission" date="2014-06" db="EMBL/GenBank/DDBJ databases">
        <authorList>
            <person name="Winans N.J."/>
            <person name="Newell P.D."/>
            <person name="Douglas A.E."/>
        </authorList>
    </citation>
    <scope>NUCLEOTIDE SEQUENCE [LARGE SCALE GENOMIC DNA]</scope>
</reference>
<gene>
    <name evidence="1" type="ORF">HK17_11575</name>
</gene>
<dbReference type="Proteomes" id="UP000194641">
    <property type="component" value="Unassembled WGS sequence"/>
</dbReference>
<comment type="caution">
    <text evidence="1">The sequence shown here is derived from an EMBL/GenBank/DDBJ whole genome shotgun (WGS) entry which is preliminary data.</text>
</comment>